<dbReference type="STRING" id="70448.Q015H6"/>
<keyword evidence="5 9" id="KW-0378">Hydrolase</keyword>
<dbReference type="SMART" id="SM00331">
    <property type="entry name" value="PP2C_SIG"/>
    <property type="match status" value="1"/>
</dbReference>
<evidence type="ECO:0000256" key="5">
    <source>
        <dbReference type="ARBA" id="ARBA00022801"/>
    </source>
</evidence>
<dbReference type="PANTHER" id="PTHR47992">
    <property type="entry name" value="PROTEIN PHOSPHATASE"/>
    <property type="match status" value="1"/>
</dbReference>
<evidence type="ECO:0000256" key="4">
    <source>
        <dbReference type="ARBA" id="ARBA00022723"/>
    </source>
</evidence>
<dbReference type="SUPFAM" id="SSF81606">
    <property type="entry name" value="PP2C-like"/>
    <property type="match status" value="1"/>
</dbReference>
<dbReference type="SMART" id="SM00332">
    <property type="entry name" value="PP2Cc"/>
    <property type="match status" value="1"/>
</dbReference>
<sequence>MSHERSASGDKMIEAGEKLERAYSPSLRSGEHAEVGCRDSMEDAVVLDDNVRVKGAEDVVAFYGVFDGHGGRAMAEFLRDNLMKNVVENDHFISNPELALKEAFYRTDEDFYATAGPSDTSGSTGLAACVIGGKLYIANAGDCRAVLSRKGKAIDLSIDQKPSSQSEMERIKSAGGFVEDGYVNGLLGVSRAFGDWHIEGLKGRGGKPGPLTVDPEIEKTRLTEEDEFLILACDGLWDVFSSQNAVDMARASLRQHNDPTSTARELASEALRRHSSDNVSVVIVCLTPEPPKKETFIRTSPSLLRSLSIDAISQVSRAMAEDANAPPVPQAFAPKRVHSLRDLSHVRSCSGDSDDSLAAEIASQPSAEQVSQVLESIAAINVQNNVQTGALGLERMNSSSVGLEPMSELDTLDEEEAT</sequence>
<evidence type="ECO:0000256" key="1">
    <source>
        <dbReference type="ARBA" id="ARBA00001936"/>
    </source>
</evidence>
<organism evidence="12 14">
    <name type="scientific">Ostreococcus tauri</name>
    <name type="common">Marine green alga</name>
    <dbReference type="NCBI Taxonomy" id="70448"/>
    <lineage>
        <taxon>Eukaryota</taxon>
        <taxon>Viridiplantae</taxon>
        <taxon>Chlorophyta</taxon>
        <taxon>Mamiellophyceae</taxon>
        <taxon>Mamiellales</taxon>
        <taxon>Bathycoccaceae</taxon>
        <taxon>Ostreococcus</taxon>
    </lineage>
</organism>
<proteinExistence type="inferred from homology"/>
<feature type="domain" description="PPM-type phosphatase" evidence="11">
    <location>
        <begin position="21"/>
        <end position="286"/>
    </location>
</feature>
<dbReference type="InterPro" id="IPR015655">
    <property type="entry name" value="PP2C"/>
</dbReference>
<dbReference type="PROSITE" id="PS51746">
    <property type="entry name" value="PPM_2"/>
    <property type="match status" value="1"/>
</dbReference>
<dbReference type="EMBL" id="CAID01000007">
    <property type="protein sequence ID" value="CAL54453.1"/>
    <property type="molecule type" value="Genomic_DNA"/>
</dbReference>
<keyword evidence="6" id="KW-0460">Magnesium</keyword>
<evidence type="ECO:0000256" key="8">
    <source>
        <dbReference type="ARBA" id="ARBA00023211"/>
    </source>
</evidence>
<evidence type="ECO:0000256" key="3">
    <source>
        <dbReference type="ARBA" id="ARBA00013081"/>
    </source>
</evidence>
<accession>A0A1Y5IGX8</accession>
<dbReference type="AlphaFoldDB" id="Q015H6"/>
<comment type="cofactor">
    <cofactor evidence="1">
        <name>Mn(2+)</name>
        <dbReference type="ChEBI" id="CHEBI:29035"/>
    </cofactor>
</comment>
<keyword evidence="14" id="KW-1185">Reference proteome</keyword>
<dbReference type="Proteomes" id="UP000195557">
    <property type="component" value="Unassembled WGS sequence"/>
</dbReference>
<keyword evidence="4" id="KW-0479">Metal-binding</keyword>
<reference evidence="12 14" key="1">
    <citation type="journal article" date="2006" name="Proc. Natl. Acad. Sci. U.S.A.">
        <title>Genome analysis of the smallest free-living eukaryote Ostreococcus tauri unveils many unique features.</title>
        <authorList>
            <person name="Derelle E."/>
            <person name="Ferraz C."/>
            <person name="Rombauts S."/>
            <person name="Rouze P."/>
            <person name="Worden A.Z."/>
            <person name="Robbens S."/>
            <person name="Partensky F."/>
            <person name="Degroeve S."/>
            <person name="Echeynie S."/>
            <person name="Cooke R."/>
            <person name="Saeys Y."/>
            <person name="Wuyts J."/>
            <person name="Jabbari K."/>
            <person name="Bowler C."/>
            <person name="Panaud O."/>
            <person name="Piegu B."/>
            <person name="Ball S.G."/>
            <person name="Ral J.-P."/>
            <person name="Bouget F.-Y."/>
            <person name="Piganeau G."/>
            <person name="De Baets B."/>
            <person name="Picard A."/>
            <person name="Delseny M."/>
            <person name="Demaille J."/>
            <person name="Van de Peer Y."/>
            <person name="Moreau H."/>
        </authorList>
    </citation>
    <scope>NUCLEOTIDE SEQUENCE [LARGE SCALE GENOMIC DNA]</scope>
    <source>
        <strain evidence="12 14">OTTH0595</strain>
    </source>
</reference>
<evidence type="ECO:0000313" key="12">
    <source>
        <dbReference type="EMBL" id="CAL54453.1"/>
    </source>
</evidence>
<keyword evidence="8" id="KW-0464">Manganese</keyword>
<evidence type="ECO:0000256" key="7">
    <source>
        <dbReference type="ARBA" id="ARBA00022912"/>
    </source>
</evidence>
<dbReference type="InterPro" id="IPR001932">
    <property type="entry name" value="PPM-type_phosphatase-like_dom"/>
</dbReference>
<keyword evidence="7 9" id="KW-0904">Protein phosphatase</keyword>
<dbReference type="GO" id="GO:0046872">
    <property type="term" value="F:metal ion binding"/>
    <property type="evidence" value="ECO:0007669"/>
    <property type="project" value="UniProtKB-KW"/>
</dbReference>
<dbReference type="InterPro" id="IPR036457">
    <property type="entry name" value="PPM-type-like_dom_sf"/>
</dbReference>
<dbReference type="EMBL" id="KZ155778">
    <property type="protein sequence ID" value="OUS47434.1"/>
    <property type="molecule type" value="Genomic_DNA"/>
</dbReference>
<comment type="similarity">
    <text evidence="9">Belongs to the PP2C family.</text>
</comment>
<dbReference type="RefSeq" id="XP_003080286.1">
    <property type="nucleotide sequence ID" value="XM_003080238.1"/>
</dbReference>
<dbReference type="Pfam" id="PF00481">
    <property type="entry name" value="PP2C"/>
    <property type="match status" value="1"/>
</dbReference>
<name>Q015H6_OSTTA</name>
<dbReference type="EC" id="3.1.3.16" evidence="3"/>
<dbReference type="Gene3D" id="3.60.40.10">
    <property type="entry name" value="PPM-type phosphatase domain"/>
    <property type="match status" value="1"/>
</dbReference>
<dbReference type="KEGG" id="ota:OT_ostta07g02140"/>
<dbReference type="OrthoDB" id="10264738at2759"/>
<evidence type="ECO:0000313" key="14">
    <source>
        <dbReference type="Proteomes" id="UP000009170"/>
    </source>
</evidence>
<evidence type="ECO:0000256" key="10">
    <source>
        <dbReference type="SAM" id="MobiDB-lite"/>
    </source>
</evidence>
<dbReference type="CDD" id="cd00143">
    <property type="entry name" value="PP2Cc"/>
    <property type="match status" value="1"/>
</dbReference>
<gene>
    <name evidence="13" type="ORF">BE221DRAFT_71250</name>
    <name evidence="12" type="ORF">OT_ostta07g02140</name>
</gene>
<comment type="cofactor">
    <cofactor evidence="2">
        <name>Mg(2+)</name>
        <dbReference type="ChEBI" id="CHEBI:18420"/>
    </cofactor>
</comment>
<dbReference type="Proteomes" id="UP000009170">
    <property type="component" value="Unassembled WGS sequence"/>
</dbReference>
<reference evidence="12" key="2">
    <citation type="journal article" date="2014" name="BMC Genomics">
        <title>An improved genome of the model marine alga Ostreococcus tauri unfolds by assessing Illumina de novo assemblies.</title>
        <authorList>
            <person name="Blanc-Mathieu R."/>
            <person name="Verhelst B."/>
            <person name="Derelle E."/>
            <person name="Rombauts S."/>
            <person name="Bouget F.Y."/>
            <person name="Carre I."/>
            <person name="Chateau A."/>
            <person name="Eyre-Walker A."/>
            <person name="Grimsley N."/>
            <person name="Moreau H."/>
            <person name="Piegu B."/>
            <person name="Rivals E."/>
            <person name="Schackwitz W."/>
            <person name="Van de Peer Y."/>
            <person name="Piganeau G."/>
        </authorList>
    </citation>
    <scope>NUCLEOTIDE SEQUENCE</scope>
    <source>
        <strain evidence="12">RCC4221</strain>
    </source>
</reference>
<dbReference type="OMA" id="FLRDNLM"/>
<protein>
    <recommendedName>
        <fullName evidence="3">protein-serine/threonine phosphatase</fullName>
        <ecNumber evidence="3">3.1.3.16</ecNumber>
    </recommendedName>
</protein>
<dbReference type="GeneID" id="9836643"/>
<evidence type="ECO:0000256" key="6">
    <source>
        <dbReference type="ARBA" id="ARBA00022842"/>
    </source>
</evidence>
<dbReference type="FunCoup" id="Q015H6">
    <property type="interactions" value="84"/>
</dbReference>
<evidence type="ECO:0000256" key="2">
    <source>
        <dbReference type="ARBA" id="ARBA00001946"/>
    </source>
</evidence>
<evidence type="ECO:0000256" key="9">
    <source>
        <dbReference type="RuleBase" id="RU003465"/>
    </source>
</evidence>
<evidence type="ECO:0000313" key="13">
    <source>
        <dbReference type="EMBL" id="OUS47434.1"/>
    </source>
</evidence>
<accession>Q015H6</accession>
<dbReference type="InterPro" id="IPR000222">
    <property type="entry name" value="PP2C_BS"/>
</dbReference>
<dbReference type="InParanoid" id="Q015H6"/>
<accession>A0A454Y2D5</accession>
<evidence type="ECO:0000259" key="11">
    <source>
        <dbReference type="PROSITE" id="PS51746"/>
    </source>
</evidence>
<feature type="region of interest" description="Disordered" evidence="10">
    <location>
        <begin position="398"/>
        <end position="418"/>
    </location>
</feature>
<dbReference type="PROSITE" id="PS01032">
    <property type="entry name" value="PPM_1"/>
    <property type="match status" value="1"/>
</dbReference>
<reference evidence="13" key="3">
    <citation type="submission" date="2017-04" db="EMBL/GenBank/DDBJ databases">
        <title>Population genomics of picophytoplankton unveils novel chromosome hypervariability.</title>
        <authorList>
            <consortium name="DOE Joint Genome Institute"/>
            <person name="Blanc-Mathieu R."/>
            <person name="Krasovec M."/>
            <person name="Hebrard M."/>
            <person name="Yau S."/>
            <person name="Desgranges E."/>
            <person name="Martin J."/>
            <person name="Schackwitz W."/>
            <person name="Kuo A."/>
            <person name="Salin G."/>
            <person name="Donnadieu C."/>
            <person name="Desdevises Y."/>
            <person name="Sanchez-Ferandin S."/>
            <person name="Moreau H."/>
            <person name="Rivals E."/>
            <person name="Grigoriev I.V."/>
            <person name="Grimsley N."/>
            <person name="Eyre-Walker A."/>
            <person name="Piganeau G."/>
        </authorList>
    </citation>
    <scope>NUCLEOTIDE SEQUENCE [LARGE SCALE GENOMIC DNA]</scope>
    <source>
        <strain evidence="13">RCC 1115</strain>
    </source>
</reference>
<dbReference type="GO" id="GO:0004722">
    <property type="term" value="F:protein serine/threonine phosphatase activity"/>
    <property type="evidence" value="ECO:0007669"/>
    <property type="project" value="UniProtKB-EC"/>
</dbReference>